<sequence length="73" mass="8300">MVAKPTVYPEHFCSDRERMLHCASSVYEICAAAGRLRGAEELHVLTLSDIQHKIIRSYIREHGSRADPFDEDA</sequence>
<dbReference type="AlphaFoldDB" id="A0A1G4TNC3"/>
<dbReference type="Proteomes" id="UP000199542">
    <property type="component" value="Unassembled WGS sequence"/>
</dbReference>
<accession>A0A1G4TNC3</accession>
<organism evidence="1 2">
    <name type="scientific">Rhizobium mongolense subsp. loessense</name>
    <dbReference type="NCBI Taxonomy" id="158890"/>
    <lineage>
        <taxon>Bacteria</taxon>
        <taxon>Pseudomonadati</taxon>
        <taxon>Pseudomonadota</taxon>
        <taxon>Alphaproteobacteria</taxon>
        <taxon>Hyphomicrobiales</taxon>
        <taxon>Rhizobiaceae</taxon>
        <taxon>Rhizobium/Agrobacterium group</taxon>
        <taxon>Rhizobium</taxon>
    </lineage>
</organism>
<reference evidence="1 2" key="1">
    <citation type="submission" date="2016-10" db="EMBL/GenBank/DDBJ databases">
        <authorList>
            <person name="de Groot N.N."/>
        </authorList>
    </citation>
    <scope>NUCLEOTIDE SEQUENCE [LARGE SCALE GENOMIC DNA]</scope>
    <source>
        <strain evidence="1 2">CGMCC 1.3401</strain>
    </source>
</reference>
<proteinExistence type="predicted"/>
<evidence type="ECO:0000313" key="1">
    <source>
        <dbReference type="EMBL" id="SCW82831.1"/>
    </source>
</evidence>
<name>A0A1G4TNC3_9HYPH</name>
<dbReference type="EMBL" id="FMTM01000011">
    <property type="protein sequence ID" value="SCW82831.1"/>
    <property type="molecule type" value="Genomic_DNA"/>
</dbReference>
<gene>
    <name evidence="1" type="ORF">SAMN02927900_05395</name>
</gene>
<protein>
    <submittedName>
        <fullName evidence="1">Uncharacterized protein</fullName>
    </submittedName>
</protein>
<evidence type="ECO:0000313" key="2">
    <source>
        <dbReference type="Proteomes" id="UP000199542"/>
    </source>
</evidence>